<dbReference type="EMBL" id="HBEO01016554">
    <property type="protein sequence ID" value="CAD8485622.1"/>
    <property type="molecule type" value="Transcribed_RNA"/>
</dbReference>
<keyword evidence="1" id="KW-0677">Repeat</keyword>
<proteinExistence type="predicted"/>
<accession>A0A7S0EI01</accession>
<dbReference type="InterPro" id="IPR003409">
    <property type="entry name" value="MORN"/>
</dbReference>
<organism evidence="2">
    <name type="scientific">Hanusia phi</name>
    <dbReference type="NCBI Taxonomy" id="3032"/>
    <lineage>
        <taxon>Eukaryota</taxon>
        <taxon>Cryptophyceae</taxon>
        <taxon>Pyrenomonadales</taxon>
        <taxon>Geminigeraceae</taxon>
        <taxon>Hanusia</taxon>
    </lineage>
</organism>
<dbReference type="AlphaFoldDB" id="A0A7S0EI01"/>
<dbReference type="PANTHER" id="PTHR43215:SF14">
    <property type="entry name" value="RADIAL SPOKE HEAD 1 HOMOLOG"/>
    <property type="match status" value="1"/>
</dbReference>
<evidence type="ECO:0000256" key="1">
    <source>
        <dbReference type="ARBA" id="ARBA00022737"/>
    </source>
</evidence>
<evidence type="ECO:0000313" key="2">
    <source>
        <dbReference type="EMBL" id="CAD8485622.1"/>
    </source>
</evidence>
<dbReference type="Pfam" id="PF02493">
    <property type="entry name" value="MORN"/>
    <property type="match status" value="7"/>
</dbReference>
<dbReference type="PANTHER" id="PTHR43215">
    <property type="entry name" value="RADIAL SPOKE HEAD 1 HOMOLOG"/>
    <property type="match status" value="1"/>
</dbReference>
<sequence>MEPLSIPLEKPKKQGDVYKFSNGASYRGSIRNGKMHGHGMFEDSHGSRYTGDWKDGKMHGEGVCETVEGERYSGSYFEGVPHGRGKYNFKNGNVYEGEYAMGKIHGKGTIRFPDNRRFEGDFVDNKKHGRGRYEGNTGVYEGEYSNGKKDGFGIFTWIDGSKYEGNWKNDLMHDKAGKKTEKDGRMFSVEYVQGKLIHANPLMDSTSKKVPSLQKLGANNKLQGSLYEKHGGEAEEEIPARAPSDSRWWIHKKWDELRDVVGCGGDRHEIRDLCGGDYCGGREDTADSAF</sequence>
<name>A0A7S0EI01_9CRYP</name>
<protein>
    <recommendedName>
        <fullName evidence="3">MORN repeat-containing protein 5</fullName>
    </recommendedName>
</protein>
<reference evidence="2" key="1">
    <citation type="submission" date="2021-01" db="EMBL/GenBank/DDBJ databases">
        <authorList>
            <person name="Corre E."/>
            <person name="Pelletier E."/>
            <person name="Niang G."/>
            <person name="Scheremetjew M."/>
            <person name="Finn R."/>
            <person name="Kale V."/>
            <person name="Holt S."/>
            <person name="Cochrane G."/>
            <person name="Meng A."/>
            <person name="Brown T."/>
            <person name="Cohen L."/>
        </authorList>
    </citation>
    <scope>NUCLEOTIDE SEQUENCE</scope>
    <source>
        <strain evidence="2">CCMP325</strain>
    </source>
</reference>
<dbReference type="SMART" id="SM00698">
    <property type="entry name" value="MORN"/>
    <property type="match status" value="7"/>
</dbReference>
<dbReference type="SUPFAM" id="SSF82185">
    <property type="entry name" value="Histone H3 K4-specific methyltransferase SET7/9 N-terminal domain"/>
    <property type="match status" value="1"/>
</dbReference>
<dbReference type="Gene3D" id="2.20.110.10">
    <property type="entry name" value="Histone H3 K4-specific methyltransferase SET7/9 N-terminal domain"/>
    <property type="match status" value="3"/>
</dbReference>
<gene>
    <name evidence="2" type="ORF">HPHI1048_LOCUS11285</name>
</gene>
<dbReference type="GO" id="GO:0005829">
    <property type="term" value="C:cytosol"/>
    <property type="evidence" value="ECO:0007669"/>
    <property type="project" value="TreeGrafter"/>
</dbReference>
<evidence type="ECO:0008006" key="3">
    <source>
        <dbReference type="Google" id="ProtNLM"/>
    </source>
</evidence>